<dbReference type="AlphaFoldDB" id="A0A146GBQ2"/>
<keyword evidence="3" id="KW-1185">Reference proteome</keyword>
<comment type="caution">
    <text evidence="2">The sequence shown here is derived from an EMBL/GenBank/DDBJ whole genome shotgun (WGS) entry which is preliminary data.</text>
</comment>
<protein>
    <submittedName>
        <fullName evidence="2">Uncharacterized protein</fullName>
    </submittedName>
</protein>
<evidence type="ECO:0000313" key="2">
    <source>
        <dbReference type="EMBL" id="GAT34810.1"/>
    </source>
</evidence>
<keyword evidence="1" id="KW-0812">Transmembrane</keyword>
<feature type="transmembrane region" description="Helical" evidence="1">
    <location>
        <begin position="7"/>
        <end position="25"/>
    </location>
</feature>
<accession>A0A146GBQ2</accession>
<dbReference type="OrthoDB" id="189222at2"/>
<organism evidence="2 3">
    <name type="scientific">Terrimicrobium sacchariphilum</name>
    <dbReference type="NCBI Taxonomy" id="690879"/>
    <lineage>
        <taxon>Bacteria</taxon>
        <taxon>Pseudomonadati</taxon>
        <taxon>Verrucomicrobiota</taxon>
        <taxon>Terrimicrobiia</taxon>
        <taxon>Terrimicrobiales</taxon>
        <taxon>Terrimicrobiaceae</taxon>
        <taxon>Terrimicrobium</taxon>
    </lineage>
</organism>
<evidence type="ECO:0000256" key="1">
    <source>
        <dbReference type="SAM" id="Phobius"/>
    </source>
</evidence>
<keyword evidence="1" id="KW-1133">Transmembrane helix</keyword>
<dbReference type="RefSeq" id="WP_075080410.1">
    <property type="nucleotide sequence ID" value="NZ_BDCO01000002.1"/>
</dbReference>
<dbReference type="InParanoid" id="A0A146GBQ2"/>
<dbReference type="EMBL" id="BDCO01000002">
    <property type="protein sequence ID" value="GAT34810.1"/>
    <property type="molecule type" value="Genomic_DNA"/>
</dbReference>
<reference evidence="3" key="1">
    <citation type="journal article" date="2017" name="Genome Announc.">
        <title>Draft Genome Sequence of Terrimicrobium sacchariphilum NM-5T, a Facultative Anaerobic Soil Bacterium of the Class Spartobacteria.</title>
        <authorList>
            <person name="Qiu Y.L."/>
            <person name="Tourlousse D.M."/>
            <person name="Matsuura N."/>
            <person name="Ohashi A."/>
            <person name="Sekiguchi Y."/>
        </authorList>
    </citation>
    <scope>NUCLEOTIDE SEQUENCE [LARGE SCALE GENOMIC DNA]</scope>
    <source>
        <strain evidence="3">NM-5</strain>
    </source>
</reference>
<dbReference type="Proteomes" id="UP000076023">
    <property type="component" value="Unassembled WGS sequence"/>
</dbReference>
<evidence type="ECO:0000313" key="3">
    <source>
        <dbReference type="Proteomes" id="UP000076023"/>
    </source>
</evidence>
<dbReference type="STRING" id="690879.TSACC_23244"/>
<name>A0A146GBQ2_TERSA</name>
<gene>
    <name evidence="2" type="ORF">TSACC_23244</name>
</gene>
<proteinExistence type="predicted"/>
<sequence>MNRVVRIVVVLLVVWAVAAGVMLWMRGLKPTPASLQAYIEKHPLASLSEPAREDVIRGVADRLNRLNFDERQELRRGGSDRRFFEQLTPEERKQFIEMTMPEGFRQFMLALNKMDPERRKRIVKRALENLEKDNPEISQRMQEDEVRKIVNQGMSSFYEEANADVKLDFAPVIEQLQRAAQRP</sequence>
<keyword evidence="1" id="KW-0472">Membrane</keyword>